<dbReference type="GO" id="GO:0005886">
    <property type="term" value="C:plasma membrane"/>
    <property type="evidence" value="ECO:0007669"/>
    <property type="project" value="TreeGrafter"/>
</dbReference>
<organism evidence="2 3">
    <name type="scientific">Eumeta variegata</name>
    <name type="common">Bagworm moth</name>
    <name type="synonym">Eumeta japonica</name>
    <dbReference type="NCBI Taxonomy" id="151549"/>
    <lineage>
        <taxon>Eukaryota</taxon>
        <taxon>Metazoa</taxon>
        <taxon>Ecdysozoa</taxon>
        <taxon>Arthropoda</taxon>
        <taxon>Hexapoda</taxon>
        <taxon>Insecta</taxon>
        <taxon>Pterygota</taxon>
        <taxon>Neoptera</taxon>
        <taxon>Endopterygota</taxon>
        <taxon>Lepidoptera</taxon>
        <taxon>Glossata</taxon>
        <taxon>Ditrysia</taxon>
        <taxon>Tineoidea</taxon>
        <taxon>Psychidae</taxon>
        <taxon>Oiketicinae</taxon>
        <taxon>Eumeta</taxon>
    </lineage>
</organism>
<dbReference type="Proteomes" id="UP000299102">
    <property type="component" value="Unassembled WGS sequence"/>
</dbReference>
<accession>A0A4C1U7W9</accession>
<evidence type="ECO:0000313" key="2">
    <source>
        <dbReference type="EMBL" id="GBP22429.1"/>
    </source>
</evidence>
<feature type="transmembrane region" description="Helical" evidence="1">
    <location>
        <begin position="96"/>
        <end position="119"/>
    </location>
</feature>
<protein>
    <submittedName>
        <fullName evidence="2">NPC intracellular cholesterol transporter 1</fullName>
    </submittedName>
</protein>
<keyword evidence="1" id="KW-1133">Transmembrane helix</keyword>
<dbReference type="Gene3D" id="1.20.1640.10">
    <property type="entry name" value="Multidrug efflux transporter AcrB transmembrane domain"/>
    <property type="match status" value="1"/>
</dbReference>
<sequence length="139" mass="15335">MIVVNLGGLMYWWGISLNAVSLVNLMTAAGIAVQFCLPLVYAGSTAEHDHDRTERVADVLTAVFYGITMTMIGCIIVLLCFHWTENIIFQVFHFRMYLGIVLSCAAHGLVFLPVMLGYIGSLTKTPESESAKRYGDGRV</sequence>
<dbReference type="GO" id="GO:0015485">
    <property type="term" value="F:cholesterol binding"/>
    <property type="evidence" value="ECO:0007669"/>
    <property type="project" value="TreeGrafter"/>
</dbReference>
<evidence type="ECO:0000256" key="1">
    <source>
        <dbReference type="SAM" id="Phobius"/>
    </source>
</evidence>
<dbReference type="EMBL" id="BGZK01000140">
    <property type="protein sequence ID" value="GBP22429.1"/>
    <property type="molecule type" value="Genomic_DNA"/>
</dbReference>
<dbReference type="GO" id="GO:0015918">
    <property type="term" value="P:sterol transport"/>
    <property type="evidence" value="ECO:0007669"/>
    <property type="project" value="TreeGrafter"/>
</dbReference>
<dbReference type="OrthoDB" id="6510177at2759"/>
<dbReference type="GO" id="GO:0030299">
    <property type="term" value="P:intestinal cholesterol absorption"/>
    <property type="evidence" value="ECO:0007669"/>
    <property type="project" value="TreeGrafter"/>
</dbReference>
<comment type="caution">
    <text evidence="2">The sequence shown here is derived from an EMBL/GenBank/DDBJ whole genome shotgun (WGS) entry which is preliminary data.</text>
</comment>
<evidence type="ECO:0000313" key="3">
    <source>
        <dbReference type="Proteomes" id="UP000299102"/>
    </source>
</evidence>
<dbReference type="SUPFAM" id="SSF82866">
    <property type="entry name" value="Multidrug efflux transporter AcrB transmembrane domain"/>
    <property type="match status" value="1"/>
</dbReference>
<name>A0A4C1U7W9_EUMVA</name>
<dbReference type="STRING" id="151549.A0A4C1U7W9"/>
<keyword evidence="3" id="KW-1185">Reference proteome</keyword>
<dbReference type="AlphaFoldDB" id="A0A4C1U7W9"/>
<dbReference type="GO" id="GO:0042632">
    <property type="term" value="P:cholesterol homeostasis"/>
    <property type="evidence" value="ECO:0007669"/>
    <property type="project" value="TreeGrafter"/>
</dbReference>
<reference evidence="2 3" key="1">
    <citation type="journal article" date="2019" name="Commun. Biol.">
        <title>The bagworm genome reveals a unique fibroin gene that provides high tensile strength.</title>
        <authorList>
            <person name="Kono N."/>
            <person name="Nakamura H."/>
            <person name="Ohtoshi R."/>
            <person name="Tomita M."/>
            <person name="Numata K."/>
            <person name="Arakawa K."/>
        </authorList>
    </citation>
    <scope>NUCLEOTIDE SEQUENCE [LARGE SCALE GENOMIC DNA]</scope>
</reference>
<keyword evidence="1" id="KW-0472">Membrane</keyword>
<feature type="transmembrane region" description="Helical" evidence="1">
    <location>
        <begin position="12"/>
        <end position="41"/>
    </location>
</feature>
<keyword evidence="1" id="KW-0812">Transmembrane</keyword>
<proteinExistence type="predicted"/>
<feature type="transmembrane region" description="Helical" evidence="1">
    <location>
        <begin position="62"/>
        <end position="84"/>
    </location>
</feature>
<dbReference type="PANTHER" id="PTHR45727:SF2">
    <property type="entry name" value="NPC INTRACELLULAR CHOLESTEROL TRANSPORTER 1"/>
    <property type="match status" value="1"/>
</dbReference>
<dbReference type="PANTHER" id="PTHR45727">
    <property type="entry name" value="NPC INTRACELLULAR CHOLESTEROL TRANSPORTER 1"/>
    <property type="match status" value="1"/>
</dbReference>
<gene>
    <name evidence="2" type="primary">NPC1</name>
    <name evidence="2" type="ORF">EVAR_78605_1</name>
</gene>